<reference evidence="1 2" key="1">
    <citation type="journal article" date="2012" name="J. Bacteriol.">
        <title>Genome Sequence of "Candidatus Mycoplasma haemolamae" Strain Purdue, a Red Blood Cell Pathogen of Alpacas (Vicugna pacos) and Llamas (Lama glama).</title>
        <authorList>
            <person name="Guimaraes A.M."/>
            <person name="Toth B."/>
            <person name="Santos A.P."/>
            <person name="do Nascimento N.C."/>
            <person name="Kritchevsky J.E."/>
            <person name="Messick J.B."/>
        </authorList>
    </citation>
    <scope>NUCLEOTIDE SEQUENCE [LARGE SCALE GENOMIC DNA]</scope>
    <source>
        <strain evidence="1 2">Purdue</strain>
    </source>
</reference>
<dbReference type="AlphaFoldDB" id="I7CIZ5"/>
<protein>
    <submittedName>
        <fullName evidence="1">Uncharacterized protein</fullName>
    </submittedName>
</protein>
<reference evidence="2" key="2">
    <citation type="submission" date="2012-07" db="EMBL/GenBank/DDBJ databases">
        <title>Complete genome sequence of 'Candidatus Mycoplasma haemolamae'.</title>
        <authorList>
            <person name="Guimaraes A.M.S."/>
            <person name="Toth B."/>
            <person name="Santos A.P."/>
            <person name="Nascimento N.C."/>
            <person name="Sojka J.E."/>
            <person name="Messick J.B."/>
        </authorList>
    </citation>
    <scope>NUCLEOTIDE SEQUENCE [LARGE SCALE GENOMIC DNA]</scope>
    <source>
        <strain evidence="2">Purdue</strain>
    </source>
</reference>
<accession>I7CIZ5</accession>
<name>I7CIZ5_MYCHA</name>
<proteinExistence type="predicted"/>
<keyword evidence="2" id="KW-1185">Reference proteome</keyword>
<dbReference type="HOGENOM" id="CLU_139119_1_0_14"/>
<dbReference type="KEGG" id="mhl:MHLP_01320"/>
<evidence type="ECO:0000313" key="1">
    <source>
        <dbReference type="EMBL" id="AFO51844.1"/>
    </source>
</evidence>
<dbReference type="EMBL" id="CP003731">
    <property type="protein sequence ID" value="AFO51844.1"/>
    <property type="molecule type" value="Genomic_DNA"/>
</dbReference>
<dbReference type="Proteomes" id="UP000006502">
    <property type="component" value="Chromosome"/>
</dbReference>
<evidence type="ECO:0000313" key="2">
    <source>
        <dbReference type="Proteomes" id="UP000006502"/>
    </source>
</evidence>
<organism evidence="1 2">
    <name type="scientific">Mycoplasma haematolamae (strain Purdue)</name>
    <dbReference type="NCBI Taxonomy" id="1212765"/>
    <lineage>
        <taxon>Bacteria</taxon>
        <taxon>Bacillati</taxon>
        <taxon>Mycoplasmatota</taxon>
        <taxon>Mollicutes</taxon>
        <taxon>Mycoplasmataceae</taxon>
        <taxon>Mycoplasma</taxon>
    </lineage>
</organism>
<dbReference type="STRING" id="1212765.MHLP_01320"/>
<dbReference type="PATRIC" id="fig|1212765.3.peg.295"/>
<sequence length="139" mass="14812">MIFAQAAKGALGLSVVGGVGTVSGFFGQPALKSVGLLPSYKTFTVKVNENGDQVTKQLFCREKEGLKLEAVKDVLELKVKLSCSEETAQNLKTSEVTCTKEGNLETTLKCSYSGSTSGKQLDLALEEGTFNLLSITLKK</sequence>
<gene>
    <name evidence="1" type="ordered locus">MHLP_01320</name>
</gene>